<feature type="transmembrane region" description="Helical" evidence="7">
    <location>
        <begin position="57"/>
        <end position="79"/>
    </location>
</feature>
<dbReference type="Pfam" id="PF16913">
    <property type="entry name" value="PUNUT"/>
    <property type="match status" value="1"/>
</dbReference>
<dbReference type="GO" id="GO:0005345">
    <property type="term" value="F:purine nucleobase transmembrane transporter activity"/>
    <property type="evidence" value="ECO:0007669"/>
    <property type="project" value="UniProtKB-UniRule"/>
</dbReference>
<evidence type="ECO:0000313" key="9">
    <source>
        <dbReference type="Proteomes" id="UP001177140"/>
    </source>
</evidence>
<dbReference type="SUPFAM" id="SSF103481">
    <property type="entry name" value="Multidrug resistance efflux transporter EmrE"/>
    <property type="match status" value="1"/>
</dbReference>
<evidence type="ECO:0000256" key="3">
    <source>
        <dbReference type="ARBA" id="ARBA00022448"/>
    </source>
</evidence>
<proteinExistence type="inferred from homology"/>
<dbReference type="AlphaFoldDB" id="A0AA41S0A4"/>
<evidence type="ECO:0000256" key="2">
    <source>
        <dbReference type="ARBA" id="ARBA00006213"/>
    </source>
</evidence>
<feature type="transmembrane region" description="Helical" evidence="7">
    <location>
        <begin position="182"/>
        <end position="200"/>
    </location>
</feature>
<comment type="caution">
    <text evidence="8">The sequence shown here is derived from an EMBL/GenBank/DDBJ whole genome shotgun (WGS) entry which is preliminary data.</text>
</comment>
<comment type="similarity">
    <text evidence="2 7">Belongs to the purine permeases (TC 2.A.7.14) family.</text>
</comment>
<dbReference type="InterPro" id="IPR037185">
    <property type="entry name" value="EmrE-like"/>
</dbReference>
<evidence type="ECO:0000313" key="8">
    <source>
        <dbReference type="EMBL" id="MCL7026055.1"/>
    </source>
</evidence>
<sequence length="400" mass="43224">MSALSIEMIEGGVLSPEIKSSTPSRNTKLSNGIHGDDADRYGLKMNVRSLMEKWGHLMVYCMIFTVGFIAGPILFRLYFLHGGSRKWLSSALQSAGFPILLLPLGILYVKRDRAVPQADFFASPKLLISSILVGVLQGGSSFMYSYGLSFLPVSTSSILISTQLIFTALFGLILVRQKFSLFSINAVVLMTLGSVLLGVGQNGDSPEGVTSLQYLLGFVLSIGSAALGGFILPCIEVAYAKANKVITLPIMLQYQFFMAFSATIFSIIGMIVNKDFAAIPREASEFGLGKTEYYLVLVSSAVVLQIAYIGMLGIIFCATSLLAGVVSAASLPLTEIAAVIVFHEKFTGVKGMALAMGVWGFISYFYGSYKEHKKQTEEDNTKTSSKPIHHCSTVVDKIIG</sequence>
<evidence type="ECO:0000256" key="6">
    <source>
        <dbReference type="ARBA" id="ARBA00023136"/>
    </source>
</evidence>
<dbReference type="PANTHER" id="PTHR31376:SF105">
    <property type="entry name" value="PURINE PERMEASE-RELATED"/>
    <property type="match status" value="1"/>
</dbReference>
<organism evidence="8 9">
    <name type="scientific">Papaver nudicaule</name>
    <name type="common">Iceland poppy</name>
    <dbReference type="NCBI Taxonomy" id="74823"/>
    <lineage>
        <taxon>Eukaryota</taxon>
        <taxon>Viridiplantae</taxon>
        <taxon>Streptophyta</taxon>
        <taxon>Embryophyta</taxon>
        <taxon>Tracheophyta</taxon>
        <taxon>Spermatophyta</taxon>
        <taxon>Magnoliopsida</taxon>
        <taxon>Ranunculales</taxon>
        <taxon>Papaveraceae</taxon>
        <taxon>Papaveroideae</taxon>
        <taxon>Papaver</taxon>
    </lineage>
</organism>
<gene>
    <name evidence="8" type="ORF">MKW94_014514</name>
</gene>
<accession>A0AA41S0A4</accession>
<dbReference type="GO" id="GO:0016020">
    <property type="term" value="C:membrane"/>
    <property type="evidence" value="ECO:0007669"/>
    <property type="project" value="UniProtKB-SubCell"/>
</dbReference>
<feature type="transmembrane region" description="Helical" evidence="7">
    <location>
        <begin position="121"/>
        <end position="144"/>
    </location>
</feature>
<comment type="subcellular location">
    <subcellularLocation>
        <location evidence="1 7">Membrane</location>
        <topology evidence="1 7">Multi-pass membrane protein</topology>
    </subcellularLocation>
</comment>
<evidence type="ECO:0000256" key="7">
    <source>
        <dbReference type="RuleBase" id="RU368015"/>
    </source>
</evidence>
<evidence type="ECO:0000256" key="4">
    <source>
        <dbReference type="ARBA" id="ARBA00022692"/>
    </source>
</evidence>
<dbReference type="PANTHER" id="PTHR31376">
    <property type="entry name" value="OS09G0467300 PROTEIN-RELATED"/>
    <property type="match status" value="1"/>
</dbReference>
<keyword evidence="9" id="KW-1185">Reference proteome</keyword>
<dbReference type="InterPro" id="IPR030182">
    <property type="entry name" value="PUP_plant"/>
</dbReference>
<evidence type="ECO:0000256" key="1">
    <source>
        <dbReference type="ARBA" id="ARBA00004141"/>
    </source>
</evidence>
<feature type="transmembrane region" description="Helical" evidence="7">
    <location>
        <begin position="212"/>
        <end position="235"/>
    </location>
</feature>
<feature type="transmembrane region" description="Helical" evidence="7">
    <location>
        <begin position="348"/>
        <end position="366"/>
    </location>
</feature>
<dbReference type="GO" id="GO:0015211">
    <property type="term" value="F:purine nucleoside transmembrane transporter activity"/>
    <property type="evidence" value="ECO:0007669"/>
    <property type="project" value="UniProtKB-UniRule"/>
</dbReference>
<feature type="transmembrane region" description="Helical" evidence="7">
    <location>
        <begin position="293"/>
        <end position="314"/>
    </location>
</feature>
<protein>
    <recommendedName>
        <fullName evidence="7">Probable purine permease</fullName>
    </recommendedName>
</protein>
<dbReference type="Proteomes" id="UP001177140">
    <property type="component" value="Unassembled WGS sequence"/>
</dbReference>
<feature type="transmembrane region" description="Helical" evidence="7">
    <location>
        <begin position="256"/>
        <end position="273"/>
    </location>
</feature>
<evidence type="ECO:0000256" key="5">
    <source>
        <dbReference type="ARBA" id="ARBA00022989"/>
    </source>
</evidence>
<keyword evidence="3 7" id="KW-0813">Transport</keyword>
<reference evidence="8" key="1">
    <citation type="submission" date="2022-03" db="EMBL/GenBank/DDBJ databases">
        <title>A functionally conserved STORR gene fusion in Papaver species that diverged 16.8 million years ago.</title>
        <authorList>
            <person name="Catania T."/>
        </authorList>
    </citation>
    <scope>NUCLEOTIDE SEQUENCE</scope>
    <source>
        <strain evidence="8">S-191538</strain>
    </source>
</reference>
<feature type="transmembrane region" description="Helical" evidence="7">
    <location>
        <begin position="150"/>
        <end position="175"/>
    </location>
</feature>
<dbReference type="EMBL" id="JAJJMA010052020">
    <property type="protein sequence ID" value="MCL7026055.1"/>
    <property type="molecule type" value="Genomic_DNA"/>
</dbReference>
<keyword evidence="4 7" id="KW-0812">Transmembrane</keyword>
<name>A0AA41S0A4_PAPNU</name>
<dbReference type="Gene3D" id="1.10.3730.20">
    <property type="match status" value="1"/>
</dbReference>
<feature type="transmembrane region" description="Helical" evidence="7">
    <location>
        <begin position="321"/>
        <end position="342"/>
    </location>
</feature>
<keyword evidence="6 7" id="KW-0472">Membrane</keyword>
<feature type="transmembrane region" description="Helical" evidence="7">
    <location>
        <begin position="91"/>
        <end position="109"/>
    </location>
</feature>
<keyword evidence="5 7" id="KW-1133">Transmembrane helix</keyword>